<reference evidence="5 6" key="1">
    <citation type="submission" date="2022-02" db="EMBL/GenBank/DDBJ databases">
        <title>Mesosutterella porci, a novel member of the family Sutterellaceae from pig feces.</title>
        <authorList>
            <person name="Wylensek D."/>
            <person name="Clavel T."/>
        </authorList>
    </citation>
    <scope>NUCLEOTIDE SEQUENCE [LARGE SCALE GENOMIC DNA]</scope>
    <source>
        <strain evidence="6">oilRF-744-wt-GAM-9</strain>
    </source>
</reference>
<evidence type="ECO:0000313" key="6">
    <source>
        <dbReference type="Proteomes" id="UP001297600"/>
    </source>
</evidence>
<evidence type="ECO:0000256" key="1">
    <source>
        <dbReference type="ARBA" id="ARBA00006227"/>
    </source>
</evidence>
<evidence type="ECO:0000256" key="3">
    <source>
        <dbReference type="ARBA" id="ARBA00023274"/>
    </source>
</evidence>
<accession>A0ABS9MRG5</accession>
<protein>
    <recommendedName>
        <fullName evidence="4">Large ribosomal subunit protein uL13</fullName>
    </recommendedName>
</protein>
<organism evidence="5 6">
    <name type="scientific">Mesosutterella porci</name>
    <dbReference type="NCBI Taxonomy" id="2915351"/>
    <lineage>
        <taxon>Bacteria</taxon>
        <taxon>Pseudomonadati</taxon>
        <taxon>Pseudomonadota</taxon>
        <taxon>Betaproteobacteria</taxon>
        <taxon>Burkholderiales</taxon>
        <taxon>Sutterellaceae</taxon>
        <taxon>Mesosutterella</taxon>
    </lineage>
</organism>
<dbReference type="PANTHER" id="PTHR11545:SF2">
    <property type="entry name" value="LARGE RIBOSOMAL SUBUNIT PROTEIN UL13M"/>
    <property type="match status" value="1"/>
</dbReference>
<dbReference type="HAMAP" id="MF_01366">
    <property type="entry name" value="Ribosomal_uL13"/>
    <property type="match status" value="1"/>
</dbReference>
<name>A0ABS9MRG5_9BURK</name>
<dbReference type="Gene3D" id="3.90.1180.10">
    <property type="entry name" value="Ribosomal protein L13"/>
    <property type="match status" value="1"/>
</dbReference>
<evidence type="ECO:0000256" key="2">
    <source>
        <dbReference type="ARBA" id="ARBA00022980"/>
    </source>
</evidence>
<dbReference type="NCBIfam" id="TIGR01066">
    <property type="entry name" value="rplM_bact"/>
    <property type="match status" value="1"/>
</dbReference>
<dbReference type="InterPro" id="IPR036899">
    <property type="entry name" value="Ribosomal_uL13_sf"/>
</dbReference>
<dbReference type="InterPro" id="IPR005823">
    <property type="entry name" value="Ribosomal_uL13_bac-type"/>
</dbReference>
<comment type="subunit">
    <text evidence="4">Part of the 50S ribosomal subunit.</text>
</comment>
<keyword evidence="3 4" id="KW-0687">Ribonucleoprotein</keyword>
<comment type="function">
    <text evidence="4">This protein is one of the early assembly proteins of the 50S ribosomal subunit, although it is not seen to bind rRNA by itself. It is important during the early stages of 50S assembly.</text>
</comment>
<dbReference type="PANTHER" id="PTHR11545">
    <property type="entry name" value="RIBOSOMAL PROTEIN L13"/>
    <property type="match status" value="1"/>
</dbReference>
<dbReference type="Pfam" id="PF00572">
    <property type="entry name" value="Ribosomal_L13"/>
    <property type="match status" value="1"/>
</dbReference>
<evidence type="ECO:0000313" key="5">
    <source>
        <dbReference type="EMBL" id="MCG5031225.1"/>
    </source>
</evidence>
<keyword evidence="6" id="KW-1185">Reference proteome</keyword>
<dbReference type="SUPFAM" id="SSF52161">
    <property type="entry name" value="Ribosomal protein L13"/>
    <property type="match status" value="1"/>
</dbReference>
<dbReference type="InterPro" id="IPR005822">
    <property type="entry name" value="Ribosomal_uL13"/>
</dbReference>
<proteinExistence type="inferred from homology"/>
<dbReference type="EMBL" id="JAKNCT010000008">
    <property type="protein sequence ID" value="MCG5031225.1"/>
    <property type="molecule type" value="Genomic_DNA"/>
</dbReference>
<dbReference type="RefSeq" id="WP_237978959.1">
    <property type="nucleotide sequence ID" value="NZ_JAKNCT010000008.1"/>
</dbReference>
<sequence>MKTFTAKPQEVKRDWYVIDATGKVLGRLAAEIALRLRGKHKPEYTPHVDTGDYIVVINADKLVVTGSKFEDKRYYRHTMIPGGIYDMSYRQMQEMHPGRVLEKAVKGMLPHGPLGYAMIKKLHVYAGAEHPHTAQQPKVLDI</sequence>
<evidence type="ECO:0000256" key="4">
    <source>
        <dbReference type="HAMAP-Rule" id="MF_01366"/>
    </source>
</evidence>
<gene>
    <name evidence="4 5" type="primary">rplM</name>
    <name evidence="5" type="ORF">MAF45_07200</name>
</gene>
<dbReference type="Proteomes" id="UP001297600">
    <property type="component" value="Unassembled WGS sequence"/>
</dbReference>
<comment type="caution">
    <text evidence="5">The sequence shown here is derived from an EMBL/GenBank/DDBJ whole genome shotgun (WGS) entry which is preliminary data.</text>
</comment>
<dbReference type="GO" id="GO:0005840">
    <property type="term" value="C:ribosome"/>
    <property type="evidence" value="ECO:0007669"/>
    <property type="project" value="UniProtKB-KW"/>
</dbReference>
<dbReference type="CDD" id="cd00392">
    <property type="entry name" value="Ribosomal_L13"/>
    <property type="match status" value="1"/>
</dbReference>
<dbReference type="PIRSF" id="PIRSF002181">
    <property type="entry name" value="Ribosomal_L13"/>
    <property type="match status" value="1"/>
</dbReference>
<comment type="similarity">
    <text evidence="1 4">Belongs to the universal ribosomal protein uL13 family.</text>
</comment>
<keyword evidence="2 4" id="KW-0689">Ribosomal protein</keyword>